<proteinExistence type="predicted"/>
<reference evidence="2" key="1">
    <citation type="submission" date="2020-11" db="EMBL/GenBank/DDBJ databases">
        <title>Sequencing the genomes of 1000 actinobacteria strains.</title>
        <authorList>
            <person name="Klenk H.-P."/>
        </authorList>
    </citation>
    <scope>NUCLEOTIDE SEQUENCE</scope>
    <source>
        <strain evidence="2">DSM 43175</strain>
    </source>
</reference>
<dbReference type="AlphaFoldDB" id="A0A931GKB2"/>
<sequence length="41" mass="3876">MTTLGTGGGAAIGPAATTGVGIRAGPGAAVRPESYDFLTGR</sequence>
<comment type="caution">
    <text evidence="2">The sequence shown here is derived from an EMBL/GenBank/DDBJ whole genome shotgun (WGS) entry which is preliminary data.</text>
</comment>
<dbReference type="Proteomes" id="UP000614047">
    <property type="component" value="Unassembled WGS sequence"/>
</dbReference>
<feature type="compositionally biased region" description="Gly residues" evidence="1">
    <location>
        <begin position="1"/>
        <end position="11"/>
    </location>
</feature>
<gene>
    <name evidence="2" type="ORF">IW256_000324</name>
</gene>
<dbReference type="RefSeq" id="WP_269217899.1">
    <property type="nucleotide sequence ID" value="NZ_JADOUA010000001.1"/>
</dbReference>
<protein>
    <submittedName>
        <fullName evidence="2">Uncharacterized protein</fullName>
    </submittedName>
</protein>
<evidence type="ECO:0000313" key="2">
    <source>
        <dbReference type="EMBL" id="MBG6086211.1"/>
    </source>
</evidence>
<organism evidence="2 3">
    <name type="scientific">Actinomadura viridis</name>
    <dbReference type="NCBI Taxonomy" id="58110"/>
    <lineage>
        <taxon>Bacteria</taxon>
        <taxon>Bacillati</taxon>
        <taxon>Actinomycetota</taxon>
        <taxon>Actinomycetes</taxon>
        <taxon>Streptosporangiales</taxon>
        <taxon>Thermomonosporaceae</taxon>
        <taxon>Actinomadura</taxon>
    </lineage>
</organism>
<evidence type="ECO:0000256" key="1">
    <source>
        <dbReference type="SAM" id="MobiDB-lite"/>
    </source>
</evidence>
<dbReference type="EMBL" id="JADOUA010000001">
    <property type="protein sequence ID" value="MBG6086211.1"/>
    <property type="molecule type" value="Genomic_DNA"/>
</dbReference>
<accession>A0A931GKB2</accession>
<keyword evidence="3" id="KW-1185">Reference proteome</keyword>
<evidence type="ECO:0000313" key="3">
    <source>
        <dbReference type="Proteomes" id="UP000614047"/>
    </source>
</evidence>
<feature type="compositionally biased region" description="Low complexity" evidence="1">
    <location>
        <begin position="12"/>
        <end position="21"/>
    </location>
</feature>
<feature type="region of interest" description="Disordered" evidence="1">
    <location>
        <begin position="1"/>
        <end position="25"/>
    </location>
</feature>
<name>A0A931GKB2_9ACTN</name>